<comment type="caution">
    <text evidence="2">The sequence shown here is derived from an EMBL/GenBank/DDBJ whole genome shotgun (WGS) entry which is preliminary data.</text>
</comment>
<dbReference type="Proteomes" id="UP000220102">
    <property type="component" value="Unassembled WGS sequence"/>
</dbReference>
<evidence type="ECO:0000313" key="3">
    <source>
        <dbReference type="Proteomes" id="UP000220102"/>
    </source>
</evidence>
<accession>A0A2A8D453</accession>
<dbReference type="OrthoDB" id="1495745at2"/>
<reference evidence="2 3" key="1">
    <citation type="submission" date="2017-10" db="EMBL/GenBank/DDBJ databases">
        <title>Draft genome of Longibacter Salinarum.</title>
        <authorList>
            <person name="Goh K.M."/>
            <person name="Shamsir M.S."/>
            <person name="Lim S.W."/>
        </authorList>
    </citation>
    <scope>NUCLEOTIDE SEQUENCE [LARGE SCALE GENOMIC DNA]</scope>
    <source>
        <strain evidence="2 3">KCTC 52045</strain>
    </source>
</reference>
<proteinExistence type="predicted"/>
<dbReference type="AlphaFoldDB" id="A0A2A8D453"/>
<evidence type="ECO:0000256" key="1">
    <source>
        <dbReference type="SAM" id="Phobius"/>
    </source>
</evidence>
<organism evidence="2 3">
    <name type="scientific">Longibacter salinarum</name>
    <dbReference type="NCBI Taxonomy" id="1850348"/>
    <lineage>
        <taxon>Bacteria</taxon>
        <taxon>Pseudomonadati</taxon>
        <taxon>Rhodothermota</taxon>
        <taxon>Rhodothermia</taxon>
        <taxon>Rhodothermales</taxon>
        <taxon>Salisaetaceae</taxon>
        <taxon>Longibacter</taxon>
    </lineage>
</organism>
<sequence>MKHPEMQASQFGNNAPYWPAVIVFIVVSVAAGATLLWRAASRLENGENLFEERHRKSLKDFEDDEGVADRESSS</sequence>
<keyword evidence="1" id="KW-1133">Transmembrane helix</keyword>
<dbReference type="EMBL" id="PDEQ01000001">
    <property type="protein sequence ID" value="PEN15408.1"/>
    <property type="molecule type" value="Genomic_DNA"/>
</dbReference>
<keyword evidence="3" id="KW-1185">Reference proteome</keyword>
<protein>
    <submittedName>
        <fullName evidence="2">ABC transporter permease</fullName>
    </submittedName>
</protein>
<feature type="transmembrane region" description="Helical" evidence="1">
    <location>
        <begin position="16"/>
        <end position="37"/>
    </location>
</feature>
<keyword evidence="1" id="KW-0812">Transmembrane</keyword>
<evidence type="ECO:0000313" key="2">
    <source>
        <dbReference type="EMBL" id="PEN15408.1"/>
    </source>
</evidence>
<gene>
    <name evidence="2" type="ORF">CRI94_02805</name>
</gene>
<keyword evidence="1" id="KW-0472">Membrane</keyword>
<name>A0A2A8D453_9BACT</name>